<dbReference type="STRING" id="137265.SAMN05421684_2221"/>
<dbReference type="EMBL" id="FNQB01000001">
    <property type="protein sequence ID" value="SDY90723.1"/>
    <property type="molecule type" value="Genomic_DNA"/>
</dbReference>
<evidence type="ECO:0000313" key="3">
    <source>
        <dbReference type="Proteomes" id="UP000199632"/>
    </source>
</evidence>
<gene>
    <name evidence="2" type="ORF">SAMN05421684_2221</name>
</gene>
<feature type="domain" description="Tc toxin complex TcA C-terminal TcB-binding" evidence="1">
    <location>
        <begin position="639"/>
        <end position="926"/>
    </location>
</feature>
<dbReference type="OrthoDB" id="9781691at2"/>
<reference evidence="3" key="1">
    <citation type="submission" date="2016-10" db="EMBL/GenBank/DDBJ databases">
        <authorList>
            <person name="Varghese N."/>
            <person name="Submissions S."/>
        </authorList>
    </citation>
    <scope>NUCLEOTIDE SEQUENCE [LARGE SCALE GENOMIC DNA]</scope>
    <source>
        <strain evidence="3">DSM 44718</strain>
    </source>
</reference>
<evidence type="ECO:0000259" key="1">
    <source>
        <dbReference type="Pfam" id="PF18276"/>
    </source>
</evidence>
<dbReference type="AlphaFoldDB" id="A0A1H3NPN2"/>
<name>A0A1H3NPN2_9ACTN</name>
<dbReference type="InterPro" id="IPR040840">
    <property type="entry name" value="TcA_TcB_BD"/>
</dbReference>
<protein>
    <recommendedName>
        <fullName evidence="1">Tc toxin complex TcA C-terminal TcB-binding domain-containing protein</fullName>
    </recommendedName>
</protein>
<dbReference type="RefSeq" id="WP_090789830.1">
    <property type="nucleotide sequence ID" value="NZ_BOND01000026.1"/>
</dbReference>
<dbReference type="Pfam" id="PF18276">
    <property type="entry name" value="TcA_TcB_BD"/>
    <property type="match status" value="1"/>
</dbReference>
<accession>A0A1H3NPN2</accession>
<sequence length="1086" mass="119299">MTAFHHGDDLGSTAYQPTDIAIERIRERTLRYAFRTHFHPYVGELVHRLVTDSIDGLQGVDTEDALYEPLMTDRKYGPTALVSEPYPVADLDFSTSGGYAVYNWELFFHLPLTVAMQLSRNGRYEEAQRWFHYVFDPTDDSDGPTPARFWKVRPFRTTDVESITEILTNLSTGADPALLADTVSAIAAWADRPFSPHVVARYRPSAYMTKTVMAYLDNLVAWGDSLFRQDTGEAINEATQLYVLAANLLGPRPEQVPPKGLQVTQTYRGLRADLDAFSNALQEIEADLPFDLAPAPTPLSAEAPLATLTGIGSTLYFCVPRNSTLLAYWDTVADRLFKIRNSLTIEGVFRQLPLFEPPIDPGMLARAAAAGLNVAAVVSGLNQPLPLVRFRTLAARAAQLCQEVRGLGGQLLSAIEKKDAETLAVLRARQERQLLELAEVVRYEAWQETIKSREALELSLANSYQRFRHYQRLLGADAATLTKPELDPLDVHSLLSGRFSATEPTTAVTDAEIEPAQAAPDVASGHSLIPEEANELQFLIHAQTWADKAGARETTASILAAIPAFGAFATPIGVGATSTFGGSNLASIASATASEARAQSAGMSYYAGQSARIAGYDRREQDWTLQSGIAAGEMNVTLKQLRAAQLREAMAERDYTNHQQQIRNAADIERFLTDSRTGKTANEAFYLWLKRETRGLYGRCFQLAYDTARKAERALQHELGDPHRTFLRYDYRGGRQELLAGEQLYLDVTRMELAYTDLNRREYELTKHVSLRQLDPRALIELRTTGQCTIDIGEATFDLDAPGHYFRRLRGAAVTIPCVAGPYAGVNCTLTLLSSSVRTSPSLGDGYDRISAEDDRFSDYYGVQSIVTSSASGDNGLFDGGTGDERYLPFEGSGAVSQWRLELPSDVPQFDHDTIADVVLHLRYTAREGGLALRSAAVAALRSRIAAASAVGSTRLLSVRHEFPTEWARFTTTTPAGEPPTAPLALTLREEHYPYWARLTEDRVLHAVELFASAGNGDVTVYDAAADDPPGSRHETLLRSDPSVGGLRSGLLAEPLPAALGSWTLYLGDPTITDLWIALTWGAQGT</sequence>
<keyword evidence="3" id="KW-1185">Reference proteome</keyword>
<organism evidence="2 3">
    <name type="scientific">Asanoa ishikariensis</name>
    <dbReference type="NCBI Taxonomy" id="137265"/>
    <lineage>
        <taxon>Bacteria</taxon>
        <taxon>Bacillati</taxon>
        <taxon>Actinomycetota</taxon>
        <taxon>Actinomycetes</taxon>
        <taxon>Micromonosporales</taxon>
        <taxon>Micromonosporaceae</taxon>
        <taxon>Asanoa</taxon>
    </lineage>
</organism>
<evidence type="ECO:0000313" key="2">
    <source>
        <dbReference type="EMBL" id="SDY90723.1"/>
    </source>
</evidence>
<dbReference type="Proteomes" id="UP000199632">
    <property type="component" value="Unassembled WGS sequence"/>
</dbReference>
<proteinExistence type="predicted"/>